<name>A0ABY6YAZ4_BIFPS</name>
<dbReference type="Pfam" id="PF00383">
    <property type="entry name" value="dCMP_cyt_deam_1"/>
    <property type="match status" value="1"/>
</dbReference>
<proteinExistence type="predicted"/>
<dbReference type="EMBL" id="CABWJV010000001">
    <property type="protein sequence ID" value="VWQ15429.1"/>
    <property type="molecule type" value="Genomic_DNA"/>
</dbReference>
<feature type="domain" description="CMP/dCMP-type deaminase" evidence="1">
    <location>
        <begin position="17"/>
        <end position="142"/>
    </location>
</feature>
<organism evidence="2 3">
    <name type="scientific">Bifidobacterium pseudocatenulatum</name>
    <dbReference type="NCBI Taxonomy" id="28026"/>
    <lineage>
        <taxon>Bacteria</taxon>
        <taxon>Bacillati</taxon>
        <taxon>Actinomycetota</taxon>
        <taxon>Actinomycetes</taxon>
        <taxon>Bifidobacteriales</taxon>
        <taxon>Bifidobacteriaceae</taxon>
        <taxon>Bifidobacterium</taxon>
    </lineage>
</organism>
<evidence type="ECO:0000313" key="3">
    <source>
        <dbReference type="Proteomes" id="UP000494211"/>
    </source>
</evidence>
<comment type="caution">
    <text evidence="2">The sequence shown here is derived from an EMBL/GenBank/DDBJ whole genome shotgun (WGS) entry which is preliminary data.</text>
</comment>
<protein>
    <submittedName>
        <fullName evidence="2">Riboflavin biosynthesis protein RibD</fullName>
    </submittedName>
</protein>
<keyword evidence="3" id="KW-1185">Reference proteome</keyword>
<dbReference type="CDD" id="cd01284">
    <property type="entry name" value="Riboflavin_deaminase-reductase"/>
    <property type="match status" value="1"/>
</dbReference>
<gene>
    <name evidence="2" type="primary">ribD</name>
    <name evidence="2" type="ORF">BIFLH658_00672</name>
</gene>
<evidence type="ECO:0000259" key="1">
    <source>
        <dbReference type="PROSITE" id="PS51747"/>
    </source>
</evidence>
<dbReference type="Proteomes" id="UP000494211">
    <property type="component" value="Unassembled WGS sequence"/>
</dbReference>
<dbReference type="SUPFAM" id="SSF53927">
    <property type="entry name" value="Cytidine deaminase-like"/>
    <property type="match status" value="1"/>
</dbReference>
<reference evidence="2 3" key="1">
    <citation type="submission" date="2019-10" db="EMBL/GenBank/DDBJ databases">
        <authorList>
            <consortium name="Melissa Lawson"/>
            <person name="O'neill I."/>
        </authorList>
    </citation>
    <scope>NUCLEOTIDE SEQUENCE [LARGE SCALE GENOMIC DNA]</scope>
    <source>
        <strain evidence="2">LH_658</strain>
    </source>
</reference>
<dbReference type="InterPro" id="IPR002125">
    <property type="entry name" value="CMP_dCMP_dom"/>
</dbReference>
<sequence>MWDRNRRNMLGTVDDMPQYRKYMTQALELAHKGAGWVNPNPLVGTVVVRDGEILAAGYHDRYRGPHAERMAFDYADEHGVDMHGATVIDTLEPCCHVGSQLACTDLILSHGITRVVVGSIDPNPIVAGKGLRILEENGVEVVYDVMRAECDAINRHFFHYITTGMGVRTKC</sequence>
<dbReference type="PANTHER" id="PTHR11079">
    <property type="entry name" value="CYTOSINE DEAMINASE FAMILY MEMBER"/>
    <property type="match status" value="1"/>
</dbReference>
<dbReference type="InterPro" id="IPR016193">
    <property type="entry name" value="Cytidine_deaminase-like"/>
</dbReference>
<dbReference type="PROSITE" id="PS51747">
    <property type="entry name" value="CYT_DCMP_DEAMINASES_2"/>
    <property type="match status" value="1"/>
</dbReference>
<dbReference type="Gene3D" id="3.40.140.10">
    <property type="entry name" value="Cytidine Deaminase, domain 2"/>
    <property type="match status" value="1"/>
</dbReference>
<dbReference type="PANTHER" id="PTHR11079:SF162">
    <property type="entry name" value="RIBOFLAVIN BIOSYNTHESIS PROTEIN PYRD, CHLOROPLASTIC"/>
    <property type="match status" value="1"/>
</dbReference>
<dbReference type="RefSeq" id="WP_253073222.1">
    <property type="nucleotide sequence ID" value="NZ_CABWJV010000001.1"/>
</dbReference>
<evidence type="ECO:0000313" key="2">
    <source>
        <dbReference type="EMBL" id="VWQ15429.1"/>
    </source>
</evidence>
<accession>A0ABY6YAZ4</accession>